<dbReference type="EMBL" id="LKAM01000015">
    <property type="protein sequence ID" value="KUM45898.1"/>
    <property type="molecule type" value="Genomic_DNA"/>
</dbReference>
<organism evidence="1">
    <name type="scientific">Picea glauca</name>
    <name type="common">White spruce</name>
    <name type="synonym">Pinus glauca</name>
    <dbReference type="NCBI Taxonomy" id="3330"/>
    <lineage>
        <taxon>Eukaryota</taxon>
        <taxon>Viridiplantae</taxon>
        <taxon>Streptophyta</taxon>
        <taxon>Embryophyta</taxon>
        <taxon>Tracheophyta</taxon>
        <taxon>Spermatophyta</taxon>
        <taxon>Pinopsida</taxon>
        <taxon>Pinidae</taxon>
        <taxon>Conifers I</taxon>
        <taxon>Pinales</taxon>
        <taxon>Pinaceae</taxon>
        <taxon>Picea</taxon>
    </lineage>
</organism>
<keyword evidence="1" id="KW-0496">Mitochondrion</keyword>
<protein>
    <submittedName>
        <fullName evidence="1">Uncharacterized protein</fullName>
    </submittedName>
</protein>
<dbReference type="AlphaFoldDB" id="A0A101LVG4"/>
<sequence>MNRLFPDQSIINEPTRASLTRASRVNEYPAQPSIPIPPSYDRHQHLPGIIAPWDRLHQQRIECQHRVEAALSGSPPVIDWQHVLSALSTENAWNTSGSKRGID</sequence>
<comment type="caution">
    <text evidence="1">The sequence shown here is derived from an EMBL/GenBank/DDBJ whole genome shotgun (WGS) entry which is preliminary data.</text>
</comment>
<proteinExistence type="predicted"/>
<geneLocation type="mitochondrion" evidence="1"/>
<accession>A0A101LVG4</accession>
<name>A0A101LVG4_PICGL</name>
<evidence type="ECO:0000313" key="1">
    <source>
        <dbReference type="EMBL" id="KUM45898.1"/>
    </source>
</evidence>
<gene>
    <name evidence="1" type="ORF">ABT39_MTgene2252</name>
</gene>
<reference evidence="1" key="1">
    <citation type="journal article" date="2015" name="Genome Biol. Evol.">
        <title>Organellar Genomes of White Spruce (Picea glauca): Assembly and Annotation.</title>
        <authorList>
            <person name="Jackman S.D."/>
            <person name="Warren R.L."/>
            <person name="Gibb E.A."/>
            <person name="Vandervalk B.P."/>
            <person name="Mohamadi H."/>
            <person name="Chu J."/>
            <person name="Raymond A."/>
            <person name="Pleasance S."/>
            <person name="Coope R."/>
            <person name="Wildung M.R."/>
            <person name="Ritland C.E."/>
            <person name="Bousquet J."/>
            <person name="Jones S.J."/>
            <person name="Bohlmann J."/>
            <person name="Birol I."/>
        </authorList>
    </citation>
    <scope>NUCLEOTIDE SEQUENCE [LARGE SCALE GENOMIC DNA]</scope>
    <source>
        <tissue evidence="1">Flushing bud</tissue>
    </source>
</reference>